<evidence type="ECO:0000313" key="3">
    <source>
        <dbReference type="Proteomes" id="UP000694892"/>
    </source>
</evidence>
<dbReference type="Proteomes" id="UP000694892">
    <property type="component" value="Chromosome 7L"/>
</dbReference>
<evidence type="ECO:0000313" key="2">
    <source>
        <dbReference type="EMBL" id="OCT73536.1"/>
    </source>
</evidence>
<dbReference type="EMBL" id="CM004478">
    <property type="protein sequence ID" value="OCT73536.1"/>
    <property type="molecule type" value="Genomic_DNA"/>
</dbReference>
<feature type="region of interest" description="Disordered" evidence="1">
    <location>
        <begin position="38"/>
        <end position="78"/>
    </location>
</feature>
<feature type="compositionally biased region" description="Basic and acidic residues" evidence="1">
    <location>
        <begin position="58"/>
        <end position="78"/>
    </location>
</feature>
<gene>
    <name evidence="2" type="ORF">XELAEV_18036514mg</name>
</gene>
<proteinExistence type="predicted"/>
<evidence type="ECO:0000256" key="1">
    <source>
        <dbReference type="SAM" id="MobiDB-lite"/>
    </source>
</evidence>
<accession>A0A974CIZ0</accession>
<protein>
    <submittedName>
        <fullName evidence="2">Uncharacterized protein</fullName>
    </submittedName>
</protein>
<reference evidence="3" key="1">
    <citation type="journal article" date="2016" name="Nature">
        <title>Genome evolution in the allotetraploid frog Xenopus laevis.</title>
        <authorList>
            <person name="Session A.M."/>
            <person name="Uno Y."/>
            <person name="Kwon T."/>
            <person name="Chapman J.A."/>
            <person name="Toyoda A."/>
            <person name="Takahashi S."/>
            <person name="Fukui A."/>
            <person name="Hikosaka A."/>
            <person name="Suzuki A."/>
            <person name="Kondo M."/>
            <person name="van Heeringen S.J."/>
            <person name="Quigley I."/>
            <person name="Heinz S."/>
            <person name="Ogino H."/>
            <person name="Ochi H."/>
            <person name="Hellsten U."/>
            <person name="Lyons J.B."/>
            <person name="Simakov O."/>
            <person name="Putnam N."/>
            <person name="Stites J."/>
            <person name="Kuroki Y."/>
            <person name="Tanaka T."/>
            <person name="Michiue T."/>
            <person name="Watanabe M."/>
            <person name="Bogdanovic O."/>
            <person name="Lister R."/>
            <person name="Georgiou G."/>
            <person name="Paranjpe S.S."/>
            <person name="van Kruijsbergen I."/>
            <person name="Shu S."/>
            <person name="Carlson J."/>
            <person name="Kinoshita T."/>
            <person name="Ohta Y."/>
            <person name="Mawaribuchi S."/>
            <person name="Jenkins J."/>
            <person name="Grimwood J."/>
            <person name="Schmutz J."/>
            <person name="Mitros T."/>
            <person name="Mozaffari S.V."/>
            <person name="Suzuki Y."/>
            <person name="Haramoto Y."/>
            <person name="Yamamoto T.S."/>
            <person name="Takagi C."/>
            <person name="Heald R."/>
            <person name="Miller K."/>
            <person name="Haudenschild C."/>
            <person name="Kitzman J."/>
            <person name="Nakayama T."/>
            <person name="Izutsu Y."/>
            <person name="Robert J."/>
            <person name="Fortriede J."/>
            <person name="Burns K."/>
            <person name="Lotay V."/>
            <person name="Karimi K."/>
            <person name="Yasuoka Y."/>
            <person name="Dichmann D.S."/>
            <person name="Flajnik M.F."/>
            <person name="Houston D.W."/>
            <person name="Shendure J."/>
            <person name="DuPasquier L."/>
            <person name="Vize P.D."/>
            <person name="Zorn A.M."/>
            <person name="Ito M."/>
            <person name="Marcotte E.M."/>
            <person name="Wallingford J.B."/>
            <person name="Ito Y."/>
            <person name="Asashima M."/>
            <person name="Ueno N."/>
            <person name="Matsuda Y."/>
            <person name="Veenstra G.J."/>
            <person name="Fujiyama A."/>
            <person name="Harland R.M."/>
            <person name="Taira M."/>
            <person name="Rokhsar D.S."/>
        </authorList>
    </citation>
    <scope>NUCLEOTIDE SEQUENCE [LARGE SCALE GENOMIC DNA]</scope>
    <source>
        <strain evidence="3">J</strain>
    </source>
</reference>
<name>A0A974CIZ0_XENLA</name>
<sequence length="78" mass="9013">MERNMTSFHNDADSVLHACMTFLREPPHYLHAHRASISKPPQKTDLENHTIPNIPFPIHRDGDTLEQKADREAENGRQ</sequence>
<dbReference type="AlphaFoldDB" id="A0A974CIZ0"/>
<organism evidence="2 3">
    <name type="scientific">Xenopus laevis</name>
    <name type="common">African clawed frog</name>
    <dbReference type="NCBI Taxonomy" id="8355"/>
    <lineage>
        <taxon>Eukaryota</taxon>
        <taxon>Metazoa</taxon>
        <taxon>Chordata</taxon>
        <taxon>Craniata</taxon>
        <taxon>Vertebrata</taxon>
        <taxon>Euteleostomi</taxon>
        <taxon>Amphibia</taxon>
        <taxon>Batrachia</taxon>
        <taxon>Anura</taxon>
        <taxon>Pipoidea</taxon>
        <taxon>Pipidae</taxon>
        <taxon>Xenopodinae</taxon>
        <taxon>Xenopus</taxon>
        <taxon>Xenopus</taxon>
    </lineage>
</organism>